<reference evidence="1 2" key="1">
    <citation type="submission" date="2012-02" db="EMBL/GenBank/DDBJ databases">
        <title>The Genome Sequence of Bacteroides dorei CL03T12C01.</title>
        <authorList>
            <consortium name="The Broad Institute Genome Sequencing Platform"/>
            <person name="Earl A."/>
            <person name="Ward D."/>
            <person name="Feldgarden M."/>
            <person name="Gevers D."/>
            <person name="Zitomersky N.L."/>
            <person name="Coyne M.J."/>
            <person name="Comstock L.E."/>
            <person name="Young S.K."/>
            <person name="Zeng Q."/>
            <person name="Gargeya S."/>
            <person name="Fitzgerald M."/>
            <person name="Haas B."/>
            <person name="Abouelleil A."/>
            <person name="Alvarado L."/>
            <person name="Arachchi H.M."/>
            <person name="Berlin A."/>
            <person name="Chapman S.B."/>
            <person name="Gearin G."/>
            <person name="Goldberg J."/>
            <person name="Griggs A."/>
            <person name="Gujja S."/>
            <person name="Hansen M."/>
            <person name="Heiman D."/>
            <person name="Howarth C."/>
            <person name="Larimer J."/>
            <person name="Lui A."/>
            <person name="MacDonald P.J.P."/>
            <person name="McCowen C."/>
            <person name="Montmayeur A."/>
            <person name="Murphy C."/>
            <person name="Neiman D."/>
            <person name="Pearson M."/>
            <person name="Priest M."/>
            <person name="Roberts A."/>
            <person name="Saif S."/>
            <person name="Shea T."/>
            <person name="Sisk P."/>
            <person name="Stolte C."/>
            <person name="Sykes S."/>
            <person name="Wortman J."/>
            <person name="Nusbaum C."/>
            <person name="Birren B."/>
        </authorList>
    </citation>
    <scope>NUCLEOTIDE SEQUENCE [LARGE SCALE GENOMIC DNA]</scope>
    <source>
        <strain evidence="1 2">CL03T12C01</strain>
    </source>
</reference>
<dbReference type="Proteomes" id="UP000004019">
    <property type="component" value="Unassembled WGS sequence"/>
</dbReference>
<proteinExistence type="predicted"/>
<accession>I9RHQ8</accession>
<dbReference type="EMBL" id="AGXI01000001">
    <property type="protein sequence ID" value="EIY41848.1"/>
    <property type="molecule type" value="Genomic_DNA"/>
</dbReference>
<protein>
    <submittedName>
        <fullName evidence="1">Uncharacterized protein</fullName>
    </submittedName>
</protein>
<dbReference type="AlphaFoldDB" id="I9RHQ8"/>
<dbReference type="HOGENOM" id="CLU_3388000_0_0_10"/>
<organism evidence="1 2">
    <name type="scientific">Phocaeicola dorei CL03T12C01</name>
    <dbReference type="NCBI Taxonomy" id="997877"/>
    <lineage>
        <taxon>Bacteria</taxon>
        <taxon>Pseudomonadati</taxon>
        <taxon>Bacteroidota</taxon>
        <taxon>Bacteroidia</taxon>
        <taxon>Bacteroidales</taxon>
        <taxon>Bacteroidaceae</taxon>
        <taxon>Phocaeicola</taxon>
    </lineage>
</organism>
<sequence>MSLVVIIVLLLLFFRIIRFVMLQYKYDLMKNK</sequence>
<name>I9RHQ8_9BACT</name>
<gene>
    <name evidence="1" type="ORF">HMPREF1065_00214</name>
</gene>
<evidence type="ECO:0000313" key="1">
    <source>
        <dbReference type="EMBL" id="EIY41848.1"/>
    </source>
</evidence>
<evidence type="ECO:0000313" key="2">
    <source>
        <dbReference type="Proteomes" id="UP000004019"/>
    </source>
</evidence>
<comment type="caution">
    <text evidence="1">The sequence shown here is derived from an EMBL/GenBank/DDBJ whole genome shotgun (WGS) entry which is preliminary data.</text>
</comment>